<organism evidence="1 2">
    <name type="scientific">Calderihabitans maritimus</name>
    <dbReference type="NCBI Taxonomy" id="1246530"/>
    <lineage>
        <taxon>Bacteria</taxon>
        <taxon>Bacillati</taxon>
        <taxon>Bacillota</taxon>
        <taxon>Clostridia</taxon>
        <taxon>Neomoorellales</taxon>
        <taxon>Calderihabitantaceae</taxon>
        <taxon>Calderihabitans</taxon>
    </lineage>
</organism>
<gene>
    <name evidence="1" type="ORF">KKC1_08730</name>
</gene>
<dbReference type="EMBL" id="BDGJ01000030">
    <property type="protein sequence ID" value="GAW91712.1"/>
    <property type="molecule type" value="Genomic_DNA"/>
</dbReference>
<dbReference type="AlphaFoldDB" id="A0A1Z5HQA2"/>
<dbReference type="Proteomes" id="UP000197032">
    <property type="component" value="Unassembled WGS sequence"/>
</dbReference>
<proteinExistence type="predicted"/>
<accession>A0A1Z5HQA2</accession>
<name>A0A1Z5HQA2_9FIRM</name>
<protein>
    <submittedName>
        <fullName evidence="1">Uncharacterized protein</fullName>
    </submittedName>
</protein>
<comment type="caution">
    <text evidence="1">The sequence shown here is derived from an EMBL/GenBank/DDBJ whole genome shotgun (WGS) entry which is preliminary data.</text>
</comment>
<reference evidence="2" key="1">
    <citation type="journal article" date="2017" name="Appl. Environ. Microbiol.">
        <title>Genomic analysis of Calderihabitans maritimus KKC1, a thermophilic hydrogenogenic carboxydotrophic bacterium isolated from marine sediment.</title>
        <authorList>
            <person name="Omae K."/>
            <person name="Yoneda Y."/>
            <person name="Fukuyama Y."/>
            <person name="Yoshida T."/>
            <person name="Sako Y."/>
        </authorList>
    </citation>
    <scope>NUCLEOTIDE SEQUENCE [LARGE SCALE GENOMIC DNA]</scope>
    <source>
        <strain evidence="2">KKC1</strain>
    </source>
</reference>
<keyword evidence="2" id="KW-1185">Reference proteome</keyword>
<evidence type="ECO:0000313" key="1">
    <source>
        <dbReference type="EMBL" id="GAW91712.1"/>
    </source>
</evidence>
<sequence>MSTPLRIIPDCRARQGQGLTPPASVRGTIAVVEVSFVRADSV</sequence>
<evidence type="ECO:0000313" key="2">
    <source>
        <dbReference type="Proteomes" id="UP000197032"/>
    </source>
</evidence>